<reference evidence="2" key="1">
    <citation type="journal article" date="2020" name="Fungal Divers.">
        <title>Resolving the Mortierellaceae phylogeny through synthesis of multi-gene phylogenetics and phylogenomics.</title>
        <authorList>
            <person name="Vandepol N."/>
            <person name="Liber J."/>
            <person name="Desiro A."/>
            <person name="Na H."/>
            <person name="Kennedy M."/>
            <person name="Barry K."/>
            <person name="Grigoriev I.V."/>
            <person name="Miller A.N."/>
            <person name="O'Donnell K."/>
            <person name="Stajich J.E."/>
            <person name="Bonito G."/>
        </authorList>
    </citation>
    <scope>NUCLEOTIDE SEQUENCE</scope>
    <source>
        <strain evidence="2">MES-2147</strain>
    </source>
</reference>
<protein>
    <recommendedName>
        <fullName evidence="4">F-box domain-containing protein</fullName>
    </recommendedName>
</protein>
<feature type="compositionally biased region" description="Polar residues" evidence="1">
    <location>
        <begin position="1"/>
        <end position="10"/>
    </location>
</feature>
<evidence type="ECO:0000313" key="2">
    <source>
        <dbReference type="EMBL" id="KAF9961941.1"/>
    </source>
</evidence>
<accession>A0A9P6J4J4</accession>
<proteinExistence type="predicted"/>
<gene>
    <name evidence="2" type="ORF">BGZ65_009975</name>
</gene>
<dbReference type="Proteomes" id="UP000749646">
    <property type="component" value="Unassembled WGS sequence"/>
</dbReference>
<feature type="compositionally biased region" description="Polar residues" evidence="1">
    <location>
        <begin position="45"/>
        <end position="59"/>
    </location>
</feature>
<keyword evidence="3" id="KW-1185">Reference proteome</keyword>
<feature type="compositionally biased region" description="Polar residues" evidence="1">
    <location>
        <begin position="25"/>
        <end position="38"/>
    </location>
</feature>
<comment type="caution">
    <text evidence="2">The sequence shown here is derived from an EMBL/GenBank/DDBJ whole genome shotgun (WGS) entry which is preliminary data.</text>
</comment>
<evidence type="ECO:0008006" key="4">
    <source>
        <dbReference type="Google" id="ProtNLM"/>
    </source>
</evidence>
<evidence type="ECO:0000256" key="1">
    <source>
        <dbReference type="SAM" id="MobiDB-lite"/>
    </source>
</evidence>
<feature type="region of interest" description="Disordered" evidence="1">
    <location>
        <begin position="1"/>
        <end position="59"/>
    </location>
</feature>
<feature type="non-terminal residue" evidence="2">
    <location>
        <position position="1"/>
    </location>
</feature>
<sequence>NGGHGLQSNGADDGSAEGGVGMTMNYGNTYSRQPSGIPSNKIVPRQSSNSSLLTNPRHNNDGSILTLGTVYDPHHHAGHHHTQSNATVSTMVEMEYNPHKILANLVNMPHEIFENICAFLDPGRTMSIAQIRATVQTAGDRATLARPYTREKMLERIFNSRYISPHGTRYIVKPGDERV</sequence>
<dbReference type="EMBL" id="JAAAHW010006397">
    <property type="protein sequence ID" value="KAF9961941.1"/>
    <property type="molecule type" value="Genomic_DNA"/>
</dbReference>
<dbReference type="AlphaFoldDB" id="A0A9P6J4J4"/>
<name>A0A9P6J4J4_9FUNG</name>
<dbReference type="OrthoDB" id="10542279at2759"/>
<organism evidence="2 3">
    <name type="scientific">Modicella reniformis</name>
    <dbReference type="NCBI Taxonomy" id="1440133"/>
    <lineage>
        <taxon>Eukaryota</taxon>
        <taxon>Fungi</taxon>
        <taxon>Fungi incertae sedis</taxon>
        <taxon>Mucoromycota</taxon>
        <taxon>Mortierellomycotina</taxon>
        <taxon>Mortierellomycetes</taxon>
        <taxon>Mortierellales</taxon>
        <taxon>Mortierellaceae</taxon>
        <taxon>Modicella</taxon>
    </lineage>
</organism>
<evidence type="ECO:0000313" key="3">
    <source>
        <dbReference type="Proteomes" id="UP000749646"/>
    </source>
</evidence>